<dbReference type="AlphaFoldDB" id="A0A0Q2XZH4"/>
<evidence type="ECO:0000256" key="2">
    <source>
        <dbReference type="SAM" id="MobiDB-lite"/>
    </source>
</evidence>
<evidence type="ECO:0000313" key="4">
    <source>
        <dbReference type="Proteomes" id="UP000051221"/>
    </source>
</evidence>
<keyword evidence="4" id="KW-1185">Reference proteome</keyword>
<name>A0A0Q2XZH4_VIBFU</name>
<organism evidence="3 4">
    <name type="scientific">Vibrio furnissii</name>
    <dbReference type="NCBI Taxonomy" id="29494"/>
    <lineage>
        <taxon>Bacteria</taxon>
        <taxon>Pseudomonadati</taxon>
        <taxon>Pseudomonadota</taxon>
        <taxon>Gammaproteobacteria</taxon>
        <taxon>Vibrionales</taxon>
        <taxon>Vibrionaceae</taxon>
        <taxon>Vibrio</taxon>
    </lineage>
</organism>
<evidence type="ECO:0000313" key="3">
    <source>
        <dbReference type="EMBL" id="KQH85748.1"/>
    </source>
</evidence>
<protein>
    <submittedName>
        <fullName evidence="3">Flagellin</fullName>
    </submittedName>
</protein>
<keyword evidence="3" id="KW-0282">Flagellum</keyword>
<feature type="region of interest" description="Disordered" evidence="2">
    <location>
        <begin position="1"/>
        <end position="38"/>
    </location>
</feature>
<feature type="coiled-coil region" evidence="1">
    <location>
        <begin position="273"/>
        <end position="300"/>
    </location>
</feature>
<sequence length="346" mass="38235">MAMSTVEVRPHGIRLTGQEQASITPSRSSDSARLPARPTRALQADTTPAYSVSGVLLTQGQQQATSVQIASKSLQFVGKELTTIKRGLTQAMTQGADNVSNLKETLTRSKMTIEAVLDQARFDGQRVVDNELNLKLDRADIRRFSIPGLNVNRLKEKAEQIRLDFPQGNSVMIQFDGQSDGSKTVKMLDRSLIPLGMRASVTQEGNIVFEAKESAYKQMKQKVMVTGQGHRFPAGQANTLNLKSEPDGIAELRFDLSSRDGIKQGIAKVNQHLAQAQTSLEQARQYHSELNTQMQTLRSQTRLLSSEQTTEKLTQFHAAADQFSSTYQALNAQANVRRHTVVALLR</sequence>
<reference evidence="3 4" key="1">
    <citation type="submission" date="2015-08" db="EMBL/GenBank/DDBJ databases">
        <title>Antibacterial properties of a collection of Vibrionaceae strains.</title>
        <authorList>
            <person name="Giubergia S."/>
        </authorList>
    </citation>
    <scope>NUCLEOTIDE SEQUENCE [LARGE SCALE GENOMIC DNA]</scope>
    <source>
        <strain evidence="3 4">S0821</strain>
    </source>
</reference>
<keyword evidence="3" id="KW-0966">Cell projection</keyword>
<dbReference type="EMBL" id="LKHS01000009">
    <property type="protein sequence ID" value="KQH85748.1"/>
    <property type="molecule type" value="Genomic_DNA"/>
</dbReference>
<accession>A0A0Q2XZH4</accession>
<dbReference type="Proteomes" id="UP000051221">
    <property type="component" value="Unassembled WGS sequence"/>
</dbReference>
<keyword evidence="3" id="KW-0969">Cilium</keyword>
<feature type="compositionally biased region" description="Polar residues" evidence="2">
    <location>
        <begin position="17"/>
        <end position="31"/>
    </location>
</feature>
<dbReference type="InParanoid" id="A0A0Q2XZH4"/>
<comment type="caution">
    <text evidence="3">The sequence shown here is derived from an EMBL/GenBank/DDBJ whole genome shotgun (WGS) entry which is preliminary data.</text>
</comment>
<gene>
    <name evidence="3" type="ORF">AMR76_10710</name>
</gene>
<keyword evidence="1" id="KW-0175">Coiled coil</keyword>
<dbReference type="RefSeq" id="WP_055466049.1">
    <property type="nucleotide sequence ID" value="NZ_LKHS01000009.1"/>
</dbReference>
<evidence type="ECO:0000256" key="1">
    <source>
        <dbReference type="SAM" id="Coils"/>
    </source>
</evidence>
<proteinExistence type="predicted"/>